<dbReference type="SUPFAM" id="SSF63570">
    <property type="entry name" value="PABC (PABP) domain"/>
    <property type="match status" value="1"/>
</dbReference>
<dbReference type="SMART" id="SM00517">
    <property type="entry name" value="PolyA"/>
    <property type="match status" value="1"/>
</dbReference>
<organism evidence="2 3">
    <name type="scientific">Camelina sativa</name>
    <name type="common">False flax</name>
    <name type="synonym">Myagrum sativum</name>
    <dbReference type="NCBI Taxonomy" id="90675"/>
    <lineage>
        <taxon>Eukaryota</taxon>
        <taxon>Viridiplantae</taxon>
        <taxon>Streptophyta</taxon>
        <taxon>Embryophyta</taxon>
        <taxon>Tracheophyta</taxon>
        <taxon>Spermatophyta</taxon>
        <taxon>Magnoliopsida</taxon>
        <taxon>eudicotyledons</taxon>
        <taxon>Gunneridae</taxon>
        <taxon>Pentapetalae</taxon>
        <taxon>rosids</taxon>
        <taxon>malvids</taxon>
        <taxon>Brassicales</taxon>
        <taxon>Brassicaceae</taxon>
        <taxon>Camelineae</taxon>
        <taxon>Camelina</taxon>
    </lineage>
</organism>
<dbReference type="InterPro" id="IPR036053">
    <property type="entry name" value="PABP-dom"/>
</dbReference>
<feature type="domain" description="PABC" evidence="1">
    <location>
        <begin position="15"/>
        <end position="92"/>
    </location>
</feature>
<proteinExistence type="predicted"/>
<accession>A0ABM0XLW9</accession>
<dbReference type="RefSeq" id="XP_010487874.1">
    <property type="nucleotide sequence ID" value="XM_010489572.2"/>
</dbReference>
<dbReference type="InterPro" id="IPR002004">
    <property type="entry name" value="PABP_HYD_C"/>
</dbReference>
<name>A0ABM0XLW9_CAMSA</name>
<dbReference type="Proteomes" id="UP000694864">
    <property type="component" value="Chromosome 19"/>
</dbReference>
<reference evidence="3" key="2">
    <citation type="submission" date="2025-08" db="UniProtKB">
        <authorList>
            <consortium name="RefSeq"/>
        </authorList>
    </citation>
    <scope>IDENTIFICATION</scope>
    <source>
        <tissue evidence="3">Leaf</tissue>
    </source>
</reference>
<keyword evidence="2" id="KW-1185">Reference proteome</keyword>
<evidence type="ECO:0000313" key="3">
    <source>
        <dbReference type="RefSeq" id="XP_010487874.1"/>
    </source>
</evidence>
<protein>
    <submittedName>
        <fullName evidence="3">Maternally expressed PAB C-terminal protein-like</fullName>
    </submittedName>
</protein>
<dbReference type="Gene3D" id="1.10.1900.10">
    <property type="entry name" value="c-terminal domain of poly(a) binding protein"/>
    <property type="match status" value="1"/>
</dbReference>
<dbReference type="GeneID" id="104765801"/>
<evidence type="ECO:0000259" key="1">
    <source>
        <dbReference type="PROSITE" id="PS51309"/>
    </source>
</evidence>
<gene>
    <name evidence="3" type="primary">LOC104765801</name>
</gene>
<dbReference type="PROSITE" id="PS51309">
    <property type="entry name" value="PABC"/>
    <property type="match status" value="1"/>
</dbReference>
<evidence type="ECO:0000313" key="2">
    <source>
        <dbReference type="Proteomes" id="UP000694864"/>
    </source>
</evidence>
<reference evidence="2" key="1">
    <citation type="journal article" date="2014" name="Nat. Commun.">
        <title>The emerging biofuel crop Camelina sativa retains a highly undifferentiated hexaploid genome structure.</title>
        <authorList>
            <person name="Kagale S."/>
            <person name="Koh C."/>
            <person name="Nixon J."/>
            <person name="Bollina V."/>
            <person name="Clarke W.E."/>
            <person name="Tuteja R."/>
            <person name="Spillane C."/>
            <person name="Robinson S.J."/>
            <person name="Links M.G."/>
            <person name="Clarke C."/>
            <person name="Higgins E.E."/>
            <person name="Huebert T."/>
            <person name="Sharpe A.G."/>
            <person name="Parkin I.A."/>
        </authorList>
    </citation>
    <scope>NUCLEOTIDE SEQUENCE [LARGE SCALE GENOMIC DNA]</scope>
    <source>
        <strain evidence="2">cv. DH55</strain>
    </source>
</reference>
<dbReference type="Pfam" id="PF00658">
    <property type="entry name" value="MLLE"/>
    <property type="match status" value="1"/>
</dbReference>
<sequence length="116" mass="12995">MRRGSSSQVVPVILGRDLPPFRPIPKTPEEERQIMSKVLFLLVVELERVLAPKITGMLLELDEDSILDLIASPEALKEAVKEATKVLADWIPQQLKLEKKEAACKFLASILPEPKL</sequence>